<proteinExistence type="predicted"/>
<dbReference type="AlphaFoldDB" id="A0A7K1STI7"/>
<dbReference type="EMBL" id="WPIK01000003">
    <property type="protein sequence ID" value="MVN20623.1"/>
    <property type="molecule type" value="Genomic_DNA"/>
</dbReference>
<sequence>MLNIFYEEPDPDRWFPFDRYPRKIIRKVLRGKFRPGGVMMIALQLMKGLDKIGVSYRFNDYKFIKKNPLEIACIIGKPQVLDKYQWKNPILFGAGIFSHPSDQPSFFKKYPSVQKILVPGNWMKDMFDPYYSDKVSIWPAGIDTKYWFPEPKSNEFDFLIYNKIMWDKEIKTQILLKPILETLELQKLNYQIINYGFYNHEILRAKIRQSKAVIYLCEHETQGMAYQQILATNTPILAWDKGSFWEDPSYYPHTVQYEPVSSTPYWDKRCGLKFKSIEEFPSKLNLFLKLLSEKKFTPRSYITENLSLEISARKYLAIYQQVQQHLSQKFQQL</sequence>
<reference evidence="1 2" key="1">
    <citation type="submission" date="2019-12" db="EMBL/GenBank/DDBJ databases">
        <title>Mucilaginibacter sp. HMF7410 genome sequencing and assembly.</title>
        <authorList>
            <person name="Kang H."/>
            <person name="Cha I."/>
            <person name="Kim H."/>
            <person name="Joh K."/>
        </authorList>
    </citation>
    <scope>NUCLEOTIDE SEQUENCE [LARGE SCALE GENOMIC DNA]</scope>
    <source>
        <strain evidence="1 2">HMF7410</strain>
    </source>
</reference>
<name>A0A7K1STI7_9SPHI</name>
<dbReference type="SUPFAM" id="SSF53756">
    <property type="entry name" value="UDP-Glycosyltransferase/glycogen phosphorylase"/>
    <property type="match status" value="1"/>
</dbReference>
<dbReference type="RefSeq" id="WP_157564287.1">
    <property type="nucleotide sequence ID" value="NZ_WPIK01000003.1"/>
</dbReference>
<keyword evidence="2" id="KW-1185">Reference proteome</keyword>
<keyword evidence="1" id="KW-0808">Transferase</keyword>
<comment type="caution">
    <text evidence="1">The sequence shown here is derived from an EMBL/GenBank/DDBJ whole genome shotgun (WGS) entry which is preliminary data.</text>
</comment>
<dbReference type="Proteomes" id="UP000462014">
    <property type="component" value="Unassembled WGS sequence"/>
</dbReference>
<evidence type="ECO:0000313" key="2">
    <source>
        <dbReference type="Proteomes" id="UP000462014"/>
    </source>
</evidence>
<gene>
    <name evidence="1" type="ORF">GO621_03630</name>
</gene>
<organism evidence="1 2">
    <name type="scientific">Mucilaginibacter arboris</name>
    <dbReference type="NCBI Taxonomy" id="2682090"/>
    <lineage>
        <taxon>Bacteria</taxon>
        <taxon>Pseudomonadati</taxon>
        <taxon>Bacteroidota</taxon>
        <taxon>Sphingobacteriia</taxon>
        <taxon>Sphingobacteriales</taxon>
        <taxon>Sphingobacteriaceae</taxon>
        <taxon>Mucilaginibacter</taxon>
    </lineage>
</organism>
<accession>A0A7K1STI7</accession>
<evidence type="ECO:0000313" key="1">
    <source>
        <dbReference type="EMBL" id="MVN20623.1"/>
    </source>
</evidence>
<protein>
    <submittedName>
        <fullName evidence="1">Glycosyltransferase family 1 protein</fullName>
    </submittedName>
</protein>
<dbReference type="GO" id="GO:0016740">
    <property type="term" value="F:transferase activity"/>
    <property type="evidence" value="ECO:0007669"/>
    <property type="project" value="UniProtKB-KW"/>
</dbReference>